<protein>
    <recommendedName>
        <fullName evidence="3">UTP--glucose-1-phosphate uridylyltransferase</fullName>
        <ecNumber evidence="2">2.7.7.9</ecNumber>
    </recommendedName>
    <alternativeName>
        <fullName evidence="6">Alpha-D-glucosyl-1-phosphate uridylyltransferase</fullName>
    </alternativeName>
    <alternativeName>
        <fullName evidence="7">UDP-glucose pyrophosphorylase</fullName>
    </alternativeName>
    <alternativeName>
        <fullName evidence="8">Uridine diphosphoglucose pyrophosphorylase</fullName>
    </alternativeName>
</protein>
<feature type="domain" description="Nucleotidyl transferase" evidence="10">
    <location>
        <begin position="6"/>
        <end position="249"/>
    </location>
</feature>
<evidence type="ECO:0000313" key="11">
    <source>
        <dbReference type="EMBL" id="NGP77868.1"/>
    </source>
</evidence>
<dbReference type="InterPro" id="IPR005771">
    <property type="entry name" value="GalU_uridylyltTrfase_bac/arc"/>
</dbReference>
<evidence type="ECO:0000256" key="3">
    <source>
        <dbReference type="ARBA" id="ARBA00019048"/>
    </source>
</evidence>
<keyword evidence="5" id="KW-0548">Nucleotidyltransferase</keyword>
<dbReference type="SUPFAM" id="SSF53448">
    <property type="entry name" value="Nucleotide-diphospho-sugar transferases"/>
    <property type="match status" value="1"/>
</dbReference>
<evidence type="ECO:0000256" key="8">
    <source>
        <dbReference type="ARBA" id="ARBA00032341"/>
    </source>
</evidence>
<reference evidence="11 12" key="1">
    <citation type="submission" date="2020-02" db="EMBL/GenBank/DDBJ databases">
        <title>Balneolaceae bacterium YR4-1, complete genome.</title>
        <authorList>
            <person name="Li Y."/>
            <person name="Wu S."/>
        </authorList>
    </citation>
    <scope>NUCLEOTIDE SEQUENCE [LARGE SCALE GENOMIC DNA]</scope>
    <source>
        <strain evidence="11 12">YR4-1</strain>
    </source>
</reference>
<dbReference type="EC" id="2.7.7.9" evidence="2"/>
<sequence length="254" mass="27528">MTAFHKAIIPAAGLGKRMRPLSSYIPKPMLPLGKKPVLHHIVDEIRAAGVKEILIPTRSDHEEIGEYFQDDGNITIKIDDSAGGPGEAVLTGEEFVDGSPFLVIFSDAPLAGEKTEKVIQGMSEIFQKNSPDAVMSIYPVPKKEAGSRGIVKLADQKTNGLFEVETIIEKPDSISISEPMASTCRYLFTPDLFDALKNAERDEDGELQLTAGVNELLRKGGTVLASSLPKGLKRHDTGNFDGYAKAQAAFGQYK</sequence>
<dbReference type="AlphaFoldDB" id="A0A6M1SZP0"/>
<evidence type="ECO:0000256" key="6">
    <source>
        <dbReference type="ARBA" id="ARBA00031455"/>
    </source>
</evidence>
<dbReference type="GO" id="GO:0006011">
    <property type="term" value="P:UDP-alpha-D-glucose metabolic process"/>
    <property type="evidence" value="ECO:0007669"/>
    <property type="project" value="InterPro"/>
</dbReference>
<dbReference type="RefSeq" id="WP_165143563.1">
    <property type="nucleotide sequence ID" value="NZ_JAALLT010000004.1"/>
</dbReference>
<dbReference type="Proteomes" id="UP000473278">
    <property type="component" value="Unassembled WGS sequence"/>
</dbReference>
<keyword evidence="12" id="KW-1185">Reference proteome</keyword>
<evidence type="ECO:0000259" key="10">
    <source>
        <dbReference type="Pfam" id="PF00483"/>
    </source>
</evidence>
<comment type="catalytic activity">
    <reaction evidence="9">
        <text>alpha-D-glucose 1-phosphate + UTP + H(+) = UDP-alpha-D-glucose + diphosphate</text>
        <dbReference type="Rhea" id="RHEA:19889"/>
        <dbReference type="ChEBI" id="CHEBI:15378"/>
        <dbReference type="ChEBI" id="CHEBI:33019"/>
        <dbReference type="ChEBI" id="CHEBI:46398"/>
        <dbReference type="ChEBI" id="CHEBI:58601"/>
        <dbReference type="ChEBI" id="CHEBI:58885"/>
        <dbReference type="EC" id="2.7.7.9"/>
    </reaction>
</comment>
<organism evidence="11 12">
    <name type="scientific">Halalkalibaculum roseum</name>
    <dbReference type="NCBI Taxonomy" id="2709311"/>
    <lineage>
        <taxon>Bacteria</taxon>
        <taxon>Pseudomonadati</taxon>
        <taxon>Balneolota</taxon>
        <taxon>Balneolia</taxon>
        <taxon>Balneolales</taxon>
        <taxon>Balneolaceae</taxon>
        <taxon>Halalkalibaculum</taxon>
    </lineage>
</organism>
<evidence type="ECO:0000256" key="9">
    <source>
        <dbReference type="ARBA" id="ARBA00048128"/>
    </source>
</evidence>
<evidence type="ECO:0000256" key="4">
    <source>
        <dbReference type="ARBA" id="ARBA00022679"/>
    </source>
</evidence>
<keyword evidence="4 11" id="KW-0808">Transferase</keyword>
<proteinExistence type="inferred from homology"/>
<dbReference type="Pfam" id="PF00483">
    <property type="entry name" value="NTP_transferase"/>
    <property type="match status" value="1"/>
</dbReference>
<evidence type="ECO:0000256" key="5">
    <source>
        <dbReference type="ARBA" id="ARBA00022695"/>
    </source>
</evidence>
<dbReference type="EMBL" id="JAALLT010000004">
    <property type="protein sequence ID" value="NGP77868.1"/>
    <property type="molecule type" value="Genomic_DNA"/>
</dbReference>
<dbReference type="Gene3D" id="3.90.550.10">
    <property type="entry name" value="Spore Coat Polysaccharide Biosynthesis Protein SpsA, Chain A"/>
    <property type="match status" value="1"/>
</dbReference>
<dbReference type="InterPro" id="IPR029044">
    <property type="entry name" value="Nucleotide-diphossugar_trans"/>
</dbReference>
<evidence type="ECO:0000256" key="2">
    <source>
        <dbReference type="ARBA" id="ARBA00012415"/>
    </source>
</evidence>
<name>A0A6M1SZP0_9BACT</name>
<dbReference type="GO" id="GO:0003983">
    <property type="term" value="F:UTP:glucose-1-phosphate uridylyltransferase activity"/>
    <property type="evidence" value="ECO:0007669"/>
    <property type="project" value="UniProtKB-EC"/>
</dbReference>
<dbReference type="PANTHER" id="PTHR43197:SF1">
    <property type="entry name" value="UTP--GLUCOSE-1-PHOSPHATE URIDYLYLTRANSFERASE"/>
    <property type="match status" value="1"/>
</dbReference>
<gene>
    <name evidence="11" type="ORF">G3570_14565</name>
</gene>
<evidence type="ECO:0000313" key="12">
    <source>
        <dbReference type="Proteomes" id="UP000473278"/>
    </source>
</evidence>
<dbReference type="PANTHER" id="PTHR43197">
    <property type="entry name" value="UTP--GLUCOSE-1-PHOSPHATE URIDYLYLTRANSFERASE"/>
    <property type="match status" value="1"/>
</dbReference>
<comment type="similarity">
    <text evidence="1">Belongs to the UDPGP type 2 family.</text>
</comment>
<accession>A0A6M1SZP0</accession>
<evidence type="ECO:0000256" key="1">
    <source>
        <dbReference type="ARBA" id="ARBA00006890"/>
    </source>
</evidence>
<comment type="caution">
    <text evidence="11">The sequence shown here is derived from an EMBL/GenBank/DDBJ whole genome shotgun (WGS) entry which is preliminary data.</text>
</comment>
<evidence type="ECO:0000256" key="7">
    <source>
        <dbReference type="ARBA" id="ARBA00031959"/>
    </source>
</evidence>
<dbReference type="InterPro" id="IPR005835">
    <property type="entry name" value="NTP_transferase_dom"/>
</dbReference>